<dbReference type="PANTHER" id="PTHR38102:SF1">
    <property type="entry name" value="PERIPLASMIC CHAPERONE SPY"/>
    <property type="match status" value="1"/>
</dbReference>
<feature type="compositionally biased region" description="Polar residues" evidence="1">
    <location>
        <begin position="138"/>
        <end position="153"/>
    </location>
</feature>
<reference evidence="3 4" key="2">
    <citation type="submission" date="2020-04" db="EMBL/GenBank/DDBJ databases">
        <authorList>
            <person name="Fomenkov A."/>
            <person name="Anton B.P."/>
            <person name="Roberts R.J."/>
        </authorList>
    </citation>
    <scope>NUCLEOTIDE SEQUENCE [LARGE SCALE GENOMIC DNA]</scope>
    <source>
        <strain evidence="3 4">CCAP 1403/13f</strain>
    </source>
</reference>
<dbReference type="Gene3D" id="1.20.120.1490">
    <property type="match status" value="1"/>
</dbReference>
<proteinExistence type="predicted"/>
<dbReference type="PANTHER" id="PTHR38102">
    <property type="entry name" value="PERIPLASMIC CHAPERONE SPY"/>
    <property type="match status" value="1"/>
</dbReference>
<keyword evidence="2" id="KW-0732">Signal</keyword>
<gene>
    <name evidence="3" type="ORF">HGD76_22065</name>
</gene>
<dbReference type="EMBL" id="CP051206">
    <property type="protein sequence ID" value="QJB46469.1"/>
    <property type="molecule type" value="Genomic_DNA"/>
</dbReference>
<evidence type="ECO:0000313" key="3">
    <source>
        <dbReference type="EMBL" id="QJB46469.1"/>
    </source>
</evidence>
<sequence length="170" mass="19372">MKLKTLSLIAGTLALTLIATPFAVQAEQNNPSSPQPGKEWQKKGQFQKLNLTPEQKAKMKEIGRSTRAQIEAVLTPEQKTKLQAAMAERKAQHQAQRQQRQGQGERQEGRGKKGNIFASLNLTETQKNQIKQIRESSKQQMQAVLTPEQQAQMKQMRENMRSRRQQDKPQ</sequence>
<feature type="region of interest" description="Disordered" evidence="1">
    <location>
        <begin position="26"/>
        <end position="45"/>
    </location>
</feature>
<evidence type="ECO:0000313" key="4">
    <source>
        <dbReference type="Proteomes" id="UP000502433"/>
    </source>
</evidence>
<dbReference type="AlphaFoldDB" id="A0A6H2C689"/>
<protein>
    <submittedName>
        <fullName evidence="3">P pilus assembly/Cpx signaling pathway, periplasmic inhibitor/zinc-resistance associated protein</fullName>
    </submittedName>
</protein>
<name>A0A6H2C689_DOLFA</name>
<feature type="compositionally biased region" description="Polar residues" evidence="1">
    <location>
        <begin position="118"/>
        <end position="131"/>
    </location>
</feature>
<organism evidence="3 4">
    <name type="scientific">Dolichospermum flos-aquae CCAP 1403/13F</name>
    <dbReference type="NCBI Taxonomy" id="315271"/>
    <lineage>
        <taxon>Bacteria</taxon>
        <taxon>Bacillati</taxon>
        <taxon>Cyanobacteriota</taxon>
        <taxon>Cyanophyceae</taxon>
        <taxon>Nostocales</taxon>
        <taxon>Aphanizomenonaceae</taxon>
        <taxon>Dolichospermum</taxon>
    </lineage>
</organism>
<dbReference type="InterPro" id="IPR052211">
    <property type="entry name" value="Cpx_auxiliary_protein"/>
</dbReference>
<reference evidence="3 4" key="1">
    <citation type="submission" date="2020-04" db="EMBL/GenBank/DDBJ databases">
        <title>Genome-Wide Identification of 5-Methylcytosine Sites in Bacterial Genomes By High-Throughput Sequencing of MspJI Restriction Fragments.</title>
        <authorList>
            <person name="Wu V."/>
        </authorList>
    </citation>
    <scope>NUCLEOTIDE SEQUENCE [LARGE SCALE GENOMIC DNA]</scope>
    <source>
        <strain evidence="3 4">CCAP 1403/13f</strain>
    </source>
</reference>
<feature type="region of interest" description="Disordered" evidence="1">
    <location>
        <begin position="74"/>
        <end position="170"/>
    </location>
</feature>
<dbReference type="KEGG" id="dfs:HGD76_22065"/>
<feature type="signal peptide" evidence="2">
    <location>
        <begin position="1"/>
        <end position="26"/>
    </location>
</feature>
<dbReference type="GO" id="GO:0051082">
    <property type="term" value="F:unfolded protein binding"/>
    <property type="evidence" value="ECO:0007669"/>
    <property type="project" value="TreeGrafter"/>
</dbReference>
<feature type="compositionally biased region" description="Low complexity" evidence="1">
    <location>
        <begin position="93"/>
        <end position="102"/>
    </location>
</feature>
<dbReference type="RefSeq" id="WP_168697044.1">
    <property type="nucleotide sequence ID" value="NZ_CP051206.1"/>
</dbReference>
<evidence type="ECO:0000256" key="2">
    <source>
        <dbReference type="SAM" id="SignalP"/>
    </source>
</evidence>
<dbReference type="Proteomes" id="UP000502433">
    <property type="component" value="Chromosome"/>
</dbReference>
<accession>A0A6H2C689</accession>
<feature type="compositionally biased region" description="Basic and acidic residues" evidence="1">
    <location>
        <begin position="155"/>
        <end position="170"/>
    </location>
</feature>
<feature type="chain" id="PRO_5026192828" evidence="2">
    <location>
        <begin position="27"/>
        <end position="170"/>
    </location>
</feature>
<evidence type="ECO:0000256" key="1">
    <source>
        <dbReference type="SAM" id="MobiDB-lite"/>
    </source>
</evidence>
<dbReference type="GO" id="GO:0030288">
    <property type="term" value="C:outer membrane-bounded periplasmic space"/>
    <property type="evidence" value="ECO:0007669"/>
    <property type="project" value="TreeGrafter"/>
</dbReference>